<evidence type="ECO:0000313" key="2">
    <source>
        <dbReference type="Proteomes" id="UP001595912"/>
    </source>
</evidence>
<gene>
    <name evidence="1" type="ORF">ACFPIJ_43110</name>
</gene>
<dbReference type="Proteomes" id="UP001595912">
    <property type="component" value="Unassembled WGS sequence"/>
</dbReference>
<dbReference type="EMBL" id="JBHSIU010000066">
    <property type="protein sequence ID" value="MFC5004604.1"/>
    <property type="molecule type" value="Genomic_DNA"/>
</dbReference>
<reference evidence="2" key="1">
    <citation type="journal article" date="2019" name="Int. J. Syst. Evol. Microbiol.">
        <title>The Global Catalogue of Microorganisms (GCM) 10K type strain sequencing project: providing services to taxonomists for standard genome sequencing and annotation.</title>
        <authorList>
            <consortium name="The Broad Institute Genomics Platform"/>
            <consortium name="The Broad Institute Genome Sequencing Center for Infectious Disease"/>
            <person name="Wu L."/>
            <person name="Ma J."/>
        </authorList>
    </citation>
    <scope>NUCLEOTIDE SEQUENCE [LARGE SCALE GENOMIC DNA]</scope>
    <source>
        <strain evidence="2">CGMCC 4.7152</strain>
    </source>
</reference>
<sequence length="138" mass="14748">MRGRDRDLHREWDDLLAGARLDDARSVPGTWPPPLRTALVLAARDSTLGAFHPFTSMSGLWFCATPLPGAAEDILPVGIGIAMDPDEYVVWWDHPFQPGPGHRSVIQLLTVDAGEAVDLAALLSRAWNAGPGTAASAA</sequence>
<evidence type="ECO:0008006" key="3">
    <source>
        <dbReference type="Google" id="ProtNLM"/>
    </source>
</evidence>
<proteinExistence type="predicted"/>
<protein>
    <recommendedName>
        <fullName evidence="3">Type III secretion system (T3SS) SseB-like protein</fullName>
    </recommendedName>
</protein>
<evidence type="ECO:0000313" key="1">
    <source>
        <dbReference type="EMBL" id="MFC5004604.1"/>
    </source>
</evidence>
<keyword evidence="2" id="KW-1185">Reference proteome</keyword>
<organism evidence="1 2">
    <name type="scientific">Dactylosporangium cerinum</name>
    <dbReference type="NCBI Taxonomy" id="1434730"/>
    <lineage>
        <taxon>Bacteria</taxon>
        <taxon>Bacillati</taxon>
        <taxon>Actinomycetota</taxon>
        <taxon>Actinomycetes</taxon>
        <taxon>Micromonosporales</taxon>
        <taxon>Micromonosporaceae</taxon>
        <taxon>Dactylosporangium</taxon>
    </lineage>
</organism>
<name>A0ABV9W995_9ACTN</name>
<dbReference type="RefSeq" id="WP_380124657.1">
    <property type="nucleotide sequence ID" value="NZ_JBHSIU010000066.1"/>
</dbReference>
<accession>A0ABV9W995</accession>
<comment type="caution">
    <text evidence="1">The sequence shown here is derived from an EMBL/GenBank/DDBJ whole genome shotgun (WGS) entry which is preliminary data.</text>
</comment>